<organism evidence="4 5">
    <name type="scientific">Pseudoneobacillus rhizosphaerae</name>
    <dbReference type="NCBI Taxonomy" id="2880968"/>
    <lineage>
        <taxon>Bacteria</taxon>
        <taxon>Bacillati</taxon>
        <taxon>Bacillota</taxon>
        <taxon>Bacilli</taxon>
        <taxon>Bacillales</taxon>
        <taxon>Bacillaceae</taxon>
        <taxon>Pseudoneobacillus</taxon>
    </lineage>
</organism>
<protein>
    <recommendedName>
        <fullName evidence="3">DUF5667 domain-containing protein</fullName>
    </recommendedName>
</protein>
<evidence type="ECO:0000313" key="4">
    <source>
        <dbReference type="EMBL" id="CAG9607088.1"/>
    </source>
</evidence>
<feature type="domain" description="DUF5667" evidence="3">
    <location>
        <begin position="80"/>
        <end position="169"/>
    </location>
</feature>
<dbReference type="RefSeq" id="WP_230495369.1">
    <property type="nucleotide sequence ID" value="NZ_CAKJTG010000004.1"/>
</dbReference>
<dbReference type="InterPro" id="IPR043725">
    <property type="entry name" value="DUF5667"/>
</dbReference>
<evidence type="ECO:0000256" key="2">
    <source>
        <dbReference type="SAM" id="SignalP"/>
    </source>
</evidence>
<evidence type="ECO:0000256" key="1">
    <source>
        <dbReference type="SAM" id="MobiDB-lite"/>
    </source>
</evidence>
<dbReference type="EMBL" id="CAKJTG010000004">
    <property type="protein sequence ID" value="CAG9607088.1"/>
    <property type="molecule type" value="Genomic_DNA"/>
</dbReference>
<dbReference type="Pfam" id="PF18915">
    <property type="entry name" value="DUF5667"/>
    <property type="match status" value="1"/>
</dbReference>
<proteinExistence type="predicted"/>
<evidence type="ECO:0000313" key="5">
    <source>
        <dbReference type="Proteomes" id="UP000789845"/>
    </source>
</evidence>
<feature type="region of interest" description="Disordered" evidence="1">
    <location>
        <begin position="152"/>
        <end position="182"/>
    </location>
</feature>
<feature type="chain" id="PRO_5038446964" description="DUF5667 domain-containing protein" evidence="2">
    <location>
        <begin position="36"/>
        <end position="396"/>
    </location>
</feature>
<keyword evidence="2" id="KW-0732">Signal</keyword>
<reference evidence="4" key="1">
    <citation type="submission" date="2021-10" db="EMBL/GenBank/DDBJ databases">
        <authorList>
            <person name="Criscuolo A."/>
        </authorList>
    </citation>
    <scope>NUCLEOTIDE SEQUENCE</scope>
    <source>
        <strain evidence="4">CIP111885</strain>
    </source>
</reference>
<gene>
    <name evidence="4" type="ORF">NEOCIP111885_00778</name>
</gene>
<comment type="caution">
    <text evidence="4">The sequence shown here is derived from an EMBL/GenBank/DDBJ whole genome shotgun (WGS) entry which is preliminary data.</text>
</comment>
<dbReference type="Proteomes" id="UP000789845">
    <property type="component" value="Unassembled WGS sequence"/>
</dbReference>
<sequence>MKKYINQIEMNKIAKTALAMVLAGSFTFSSSVALANDTTSEQSQSVEAPTETSVKNDTVTLTNDVTVQAKDETKVEAPKLVPGDFFYFAKLTLEKIRLMLTIDDVKEAALLATFASDRLAEAESLFKEGKEDLAVETIKKALEGMKVADSVVEEEKEKEKDTTTVEGEKVTTEDQTKTDGQVVTEPTADKTTDTVAVLEDEPTSDEKAVEEVKVILSQNIIALTAAMEKVKNPVAKAALQRNIEKSYAKLEKKLAKIEARLAKDTEETEVEEDTAVVITDQEKTTNTEVEVEVEKDNTVTETTEVTVTDEETEEATAVIPVVKKAKSEEKKAKAVVKQEEKGKKQEEKSKKQDAKSKMQEAKKVAKEKQQKENKETKGNAHKENKGKSQEKKNDNK</sequence>
<feature type="compositionally biased region" description="Basic and acidic residues" evidence="1">
    <location>
        <begin position="153"/>
        <end position="177"/>
    </location>
</feature>
<feature type="signal peptide" evidence="2">
    <location>
        <begin position="1"/>
        <end position="35"/>
    </location>
</feature>
<name>A0A9C7G7N8_9BACI</name>
<feature type="compositionally biased region" description="Basic and acidic residues" evidence="1">
    <location>
        <begin position="325"/>
        <end position="396"/>
    </location>
</feature>
<accession>A0A9C7G7N8</accession>
<dbReference type="AlphaFoldDB" id="A0A9C7G7N8"/>
<keyword evidence="5" id="KW-1185">Reference proteome</keyword>
<evidence type="ECO:0000259" key="3">
    <source>
        <dbReference type="Pfam" id="PF18915"/>
    </source>
</evidence>
<feature type="region of interest" description="Disordered" evidence="1">
    <location>
        <begin position="263"/>
        <end position="396"/>
    </location>
</feature>